<dbReference type="InterPro" id="IPR008397">
    <property type="entry name" value="Alginate_lyase_dom"/>
</dbReference>
<protein>
    <recommendedName>
        <fullName evidence="4">Alginate lyase</fullName>
        <ecNumber evidence="4">4.2.2.3</ecNumber>
    </recommendedName>
    <alternativeName>
        <fullName evidence="4">Poly(beta-D-mannuronate) lyase</fullName>
    </alternativeName>
</protein>
<accession>A0ABV7AN61</accession>
<evidence type="ECO:0000256" key="2">
    <source>
        <dbReference type="ARBA" id="ARBA00022764"/>
    </source>
</evidence>
<keyword evidence="2" id="KW-0574">Periplasm</keyword>
<dbReference type="Proteomes" id="UP001595457">
    <property type="component" value="Unassembled WGS sequence"/>
</dbReference>
<evidence type="ECO:0000256" key="1">
    <source>
        <dbReference type="ARBA" id="ARBA00022729"/>
    </source>
</evidence>
<proteinExistence type="inferred from homology"/>
<feature type="binding site" evidence="4">
    <location>
        <begin position="134"/>
        <end position="135"/>
    </location>
    <ligand>
        <name>substrate</name>
    </ligand>
</feature>
<evidence type="ECO:0000256" key="4">
    <source>
        <dbReference type="HAMAP-Rule" id="MF_00557"/>
    </source>
</evidence>
<comment type="similarity">
    <text evidence="4">Belongs to the polysaccharide lyase 5 family.</text>
</comment>
<dbReference type="NCBIfam" id="NF001467">
    <property type="entry name" value="PRK00325.1-2"/>
    <property type="match status" value="1"/>
</dbReference>
<evidence type="ECO:0000313" key="7">
    <source>
        <dbReference type="Proteomes" id="UP001595457"/>
    </source>
</evidence>
<keyword evidence="3 4" id="KW-0456">Lyase</keyword>
<dbReference type="EMBL" id="JBHRSJ010000001">
    <property type="protein sequence ID" value="MFC2970704.1"/>
    <property type="molecule type" value="Genomic_DNA"/>
</dbReference>
<dbReference type="Gene3D" id="1.50.10.100">
    <property type="entry name" value="Chondroitin AC/alginate lyase"/>
    <property type="match status" value="1"/>
</dbReference>
<comment type="catalytic activity">
    <reaction evidence="4">
        <text>Eliminative cleavage of alginate to give oligosaccharides with 4-deoxy-alpha-L-erythro-hex-4-enuronosyl groups at their non-reducing ends and beta-D-mannuronate at their reducing end.</text>
        <dbReference type="EC" id="4.2.2.3"/>
    </reaction>
</comment>
<name>A0ABV7AN61_9GAMM</name>
<dbReference type="SUPFAM" id="SSF48230">
    <property type="entry name" value="Chondroitin AC/alginate lyase"/>
    <property type="match status" value="1"/>
</dbReference>
<comment type="function">
    <text evidence="4">Catalyzes the depolymerization of alginate by cleaving the beta-1,4 glycosidic bond between two adjacent sugar residues via a beta-elimination mechanism.</text>
</comment>
<comment type="caution">
    <text evidence="6">The sequence shown here is derived from an EMBL/GenBank/DDBJ whole genome shotgun (WGS) entry which is preliminary data.</text>
</comment>
<evidence type="ECO:0000313" key="6">
    <source>
        <dbReference type="EMBL" id="MFC2970704.1"/>
    </source>
</evidence>
<dbReference type="GO" id="GO:0045135">
    <property type="term" value="F:poly(beta-D-mannuronate) lyase activity"/>
    <property type="evidence" value="ECO:0007669"/>
    <property type="project" value="UniProtKB-EC"/>
</dbReference>
<gene>
    <name evidence="4" type="primary">algL</name>
    <name evidence="6" type="ORF">ACFOJE_00550</name>
</gene>
<dbReference type="InterPro" id="IPR008929">
    <property type="entry name" value="Chondroitin_lyas"/>
</dbReference>
<feature type="signal peptide" evidence="4">
    <location>
        <begin position="1"/>
        <end position="22"/>
    </location>
</feature>
<dbReference type="EC" id="4.2.2.3" evidence="4"/>
<dbReference type="InterPro" id="IPR022859">
    <property type="entry name" value="Alginate_lyase"/>
</dbReference>
<dbReference type="CDD" id="cd00244">
    <property type="entry name" value="AlgLyase"/>
    <property type="match status" value="1"/>
</dbReference>
<keyword evidence="1 4" id="KW-0732">Signal</keyword>
<evidence type="ECO:0000256" key="3">
    <source>
        <dbReference type="ARBA" id="ARBA00023239"/>
    </source>
</evidence>
<feature type="binding site" evidence="4">
    <location>
        <position position="252"/>
    </location>
    <ligand>
        <name>substrate</name>
    </ligand>
</feature>
<reference evidence="7" key="1">
    <citation type="journal article" date="2019" name="Int. J. Syst. Evol. Microbiol.">
        <title>The Global Catalogue of Microorganisms (GCM) 10K type strain sequencing project: providing services to taxonomists for standard genome sequencing and annotation.</title>
        <authorList>
            <consortium name="The Broad Institute Genomics Platform"/>
            <consortium name="The Broad Institute Genome Sequencing Center for Infectious Disease"/>
            <person name="Wu L."/>
            <person name="Ma J."/>
        </authorList>
    </citation>
    <scope>NUCLEOTIDE SEQUENCE [LARGE SCALE GENOMIC DNA]</scope>
    <source>
        <strain evidence="7">KCTC 62195</strain>
    </source>
</reference>
<dbReference type="Pfam" id="PF05426">
    <property type="entry name" value="Alginate_lyase"/>
    <property type="match status" value="1"/>
</dbReference>
<dbReference type="HAMAP" id="MF_00557">
    <property type="entry name" value="Alginate_lyase"/>
    <property type="match status" value="1"/>
</dbReference>
<feature type="chain" id="PRO_5044926685" description="Alginate lyase" evidence="4">
    <location>
        <begin position="23"/>
        <end position="372"/>
    </location>
</feature>
<sequence precursor="true">MTRSRLALPFLFGLLLTDGASAAGALVPPHGYYAPVELHEGKGETCAAVPTPYTGKLVFRSKYEGSDSARATLNKESEQAFRAQTASINELERGVSQMVEHYMEKGRPEYLECALNWMTTWAQAGALLSTEFNHTGKSMRKWALGSLAGAYLQLRFSSSQPLKSYPREQQLIEEWFARVGEQVVRDWSDLPLKQINNHSYWAAWSVMATAVATDRRDLFDWAVEELRIGANQVDSDGYLPNEIRRRQRALAYHNYSLPPLMMIAAFAQANGVDLRDENDGALGRLASKVLAGVENPAPFAKRADQKQDMSDLQENSKFSWLEPYCSLYACSPALRKKKAELGPFKTFRLGGDVTRIFESAGPSSRAAIGKRD</sequence>
<dbReference type="RefSeq" id="WP_377812276.1">
    <property type="nucleotide sequence ID" value="NZ_JBHRSJ010000001.1"/>
</dbReference>
<feature type="domain" description="Alginate lyase" evidence="5">
    <location>
        <begin position="59"/>
        <end position="299"/>
    </location>
</feature>
<keyword evidence="7" id="KW-1185">Reference proteome</keyword>
<evidence type="ECO:0000259" key="5">
    <source>
        <dbReference type="Pfam" id="PF05426"/>
    </source>
</evidence>
<organism evidence="6 7">
    <name type="scientific">Azotobacter bryophylli</name>
    <dbReference type="NCBI Taxonomy" id="1986537"/>
    <lineage>
        <taxon>Bacteria</taxon>
        <taxon>Pseudomonadati</taxon>
        <taxon>Pseudomonadota</taxon>
        <taxon>Gammaproteobacteria</taxon>
        <taxon>Pseudomonadales</taxon>
        <taxon>Pseudomonadaceae</taxon>
        <taxon>Azotobacter</taxon>
    </lineage>
</organism>
<feature type="binding site" evidence="4">
    <location>
        <begin position="61"/>
        <end position="62"/>
    </location>
    <ligand>
        <name>substrate</name>
    </ligand>
</feature>